<dbReference type="SMART" id="SM00387">
    <property type="entry name" value="HATPase_c"/>
    <property type="match status" value="1"/>
</dbReference>
<comment type="subcellular location">
    <subcellularLocation>
        <location evidence="2">Cell membrane</location>
    </subcellularLocation>
</comment>
<dbReference type="CDD" id="cd00082">
    <property type="entry name" value="HisKA"/>
    <property type="match status" value="1"/>
</dbReference>
<keyword evidence="6" id="KW-0418">Kinase</keyword>
<dbReference type="GO" id="GO:0000155">
    <property type="term" value="F:phosphorelay sensor kinase activity"/>
    <property type="evidence" value="ECO:0007669"/>
    <property type="project" value="InterPro"/>
</dbReference>
<dbReference type="RefSeq" id="WP_111184582.1">
    <property type="nucleotide sequence ID" value="NZ_POUD01000314.1"/>
</dbReference>
<dbReference type="GO" id="GO:0005886">
    <property type="term" value="C:plasma membrane"/>
    <property type="evidence" value="ECO:0007669"/>
    <property type="project" value="UniProtKB-SubCell"/>
</dbReference>
<protein>
    <recommendedName>
        <fullName evidence="3">histidine kinase</fullName>
        <ecNumber evidence="3">2.7.13.3</ecNumber>
    </recommendedName>
</protein>
<comment type="catalytic activity">
    <reaction evidence="1">
        <text>ATP + protein L-histidine = ADP + protein N-phospho-L-histidine.</text>
        <dbReference type="EC" id="2.7.13.3"/>
    </reaction>
</comment>
<keyword evidence="7" id="KW-0902">Two-component regulatory system</keyword>
<dbReference type="EMBL" id="POUD01000314">
    <property type="protein sequence ID" value="PZG07025.1"/>
    <property type="molecule type" value="Genomic_DNA"/>
</dbReference>
<evidence type="ECO:0000256" key="7">
    <source>
        <dbReference type="ARBA" id="ARBA00023012"/>
    </source>
</evidence>
<proteinExistence type="predicted"/>
<evidence type="ECO:0000256" key="3">
    <source>
        <dbReference type="ARBA" id="ARBA00012438"/>
    </source>
</evidence>
<dbReference type="PANTHER" id="PTHR43711">
    <property type="entry name" value="TWO-COMPONENT HISTIDINE KINASE"/>
    <property type="match status" value="1"/>
</dbReference>
<name>A0A2W2DPH4_9ACTN</name>
<dbReference type="AlphaFoldDB" id="A0A2W2DPH4"/>
<dbReference type="Gene3D" id="1.10.287.130">
    <property type="match status" value="1"/>
</dbReference>
<dbReference type="InterPro" id="IPR003594">
    <property type="entry name" value="HATPase_dom"/>
</dbReference>
<evidence type="ECO:0000256" key="6">
    <source>
        <dbReference type="ARBA" id="ARBA00022777"/>
    </source>
</evidence>
<dbReference type="OrthoDB" id="9786919at2"/>
<sequence>MRPDADCAALPAPCLRRHEEGQDLREAHAALLLDRQRQFAADASHELRTPLTAIRVRVEAARLHPGDLDLPDLLDHVTDDLDRLEDIVDDLLLLTTIEAGLDGRLAEVDLTALVEAAAAQDVRLDLEPAVTVAAVPRLVARLLANLLDNARRHAAHRSQVSLRRADGRAELAVTDDGPGVPAADRERIFERFARLDTARSRTSGGAGLGLAIARDIACAHHGTLHVEAAGDGGARFVLRLPLLR</sequence>
<dbReference type="InterPro" id="IPR036097">
    <property type="entry name" value="HisK_dim/P_sf"/>
</dbReference>
<dbReference type="SMART" id="SM00388">
    <property type="entry name" value="HisKA"/>
    <property type="match status" value="1"/>
</dbReference>
<feature type="domain" description="Histidine kinase" evidence="8">
    <location>
        <begin position="42"/>
        <end position="244"/>
    </location>
</feature>
<keyword evidence="4" id="KW-0597">Phosphoprotein</keyword>
<dbReference type="PRINTS" id="PR00344">
    <property type="entry name" value="BCTRLSENSOR"/>
</dbReference>
<dbReference type="Pfam" id="PF02518">
    <property type="entry name" value="HATPase_c"/>
    <property type="match status" value="1"/>
</dbReference>
<dbReference type="CDD" id="cd00075">
    <property type="entry name" value="HATPase"/>
    <property type="match status" value="1"/>
</dbReference>
<evidence type="ECO:0000313" key="9">
    <source>
        <dbReference type="EMBL" id="PZG07025.1"/>
    </source>
</evidence>
<dbReference type="InterPro" id="IPR004358">
    <property type="entry name" value="Sig_transdc_His_kin-like_C"/>
</dbReference>
<dbReference type="InterPro" id="IPR050736">
    <property type="entry name" value="Sensor_HK_Regulatory"/>
</dbReference>
<dbReference type="Pfam" id="PF00512">
    <property type="entry name" value="HisKA"/>
    <property type="match status" value="1"/>
</dbReference>
<gene>
    <name evidence="9" type="ORF">C1J01_41690</name>
</gene>
<organism evidence="9 10">
    <name type="scientific">Nonomuraea aridisoli</name>
    <dbReference type="NCBI Taxonomy" id="2070368"/>
    <lineage>
        <taxon>Bacteria</taxon>
        <taxon>Bacillati</taxon>
        <taxon>Actinomycetota</taxon>
        <taxon>Actinomycetes</taxon>
        <taxon>Streptosporangiales</taxon>
        <taxon>Streptosporangiaceae</taxon>
        <taxon>Nonomuraea</taxon>
    </lineage>
</organism>
<evidence type="ECO:0000313" key="10">
    <source>
        <dbReference type="Proteomes" id="UP000249304"/>
    </source>
</evidence>
<reference evidence="9 10" key="1">
    <citation type="submission" date="2018-01" db="EMBL/GenBank/DDBJ databases">
        <title>Draft genome sequence of Nonomuraea sp. KC333.</title>
        <authorList>
            <person name="Sahin N."/>
            <person name="Saygin H."/>
            <person name="Ay H."/>
        </authorList>
    </citation>
    <scope>NUCLEOTIDE SEQUENCE [LARGE SCALE GENOMIC DNA]</scope>
    <source>
        <strain evidence="9 10">KC333</strain>
    </source>
</reference>
<evidence type="ECO:0000256" key="4">
    <source>
        <dbReference type="ARBA" id="ARBA00022553"/>
    </source>
</evidence>
<dbReference type="SUPFAM" id="SSF55874">
    <property type="entry name" value="ATPase domain of HSP90 chaperone/DNA topoisomerase II/histidine kinase"/>
    <property type="match status" value="1"/>
</dbReference>
<dbReference type="Proteomes" id="UP000249304">
    <property type="component" value="Unassembled WGS sequence"/>
</dbReference>
<keyword evidence="5" id="KW-0808">Transferase</keyword>
<dbReference type="PROSITE" id="PS50109">
    <property type="entry name" value="HIS_KIN"/>
    <property type="match status" value="1"/>
</dbReference>
<dbReference type="PANTHER" id="PTHR43711:SF1">
    <property type="entry name" value="HISTIDINE KINASE 1"/>
    <property type="match status" value="1"/>
</dbReference>
<evidence type="ECO:0000259" key="8">
    <source>
        <dbReference type="PROSITE" id="PS50109"/>
    </source>
</evidence>
<evidence type="ECO:0000256" key="1">
    <source>
        <dbReference type="ARBA" id="ARBA00000085"/>
    </source>
</evidence>
<comment type="caution">
    <text evidence="9">The sequence shown here is derived from an EMBL/GenBank/DDBJ whole genome shotgun (WGS) entry which is preliminary data.</text>
</comment>
<dbReference type="SUPFAM" id="SSF47384">
    <property type="entry name" value="Homodimeric domain of signal transducing histidine kinase"/>
    <property type="match status" value="1"/>
</dbReference>
<keyword evidence="10" id="KW-1185">Reference proteome</keyword>
<accession>A0A2W2DPH4</accession>
<dbReference type="InterPro" id="IPR036890">
    <property type="entry name" value="HATPase_C_sf"/>
</dbReference>
<evidence type="ECO:0000256" key="2">
    <source>
        <dbReference type="ARBA" id="ARBA00004236"/>
    </source>
</evidence>
<dbReference type="EC" id="2.7.13.3" evidence="3"/>
<dbReference type="Gene3D" id="3.30.565.10">
    <property type="entry name" value="Histidine kinase-like ATPase, C-terminal domain"/>
    <property type="match status" value="1"/>
</dbReference>
<evidence type="ECO:0000256" key="5">
    <source>
        <dbReference type="ARBA" id="ARBA00022679"/>
    </source>
</evidence>
<dbReference type="InterPro" id="IPR005467">
    <property type="entry name" value="His_kinase_dom"/>
</dbReference>
<dbReference type="InterPro" id="IPR003661">
    <property type="entry name" value="HisK_dim/P_dom"/>
</dbReference>